<dbReference type="OrthoDB" id="364892at2759"/>
<keyword evidence="1" id="KW-0472">Membrane</keyword>
<dbReference type="GO" id="GO:0043022">
    <property type="term" value="F:ribosome binding"/>
    <property type="evidence" value="ECO:0007669"/>
    <property type="project" value="TreeGrafter"/>
</dbReference>
<evidence type="ECO:0000259" key="2">
    <source>
        <dbReference type="PROSITE" id="PS51722"/>
    </source>
</evidence>
<organism evidence="5">
    <name type="scientific">Soboliphyme baturini</name>
    <dbReference type="NCBI Taxonomy" id="241478"/>
    <lineage>
        <taxon>Eukaryota</taxon>
        <taxon>Metazoa</taxon>
        <taxon>Ecdysozoa</taxon>
        <taxon>Nematoda</taxon>
        <taxon>Enoplea</taxon>
        <taxon>Dorylaimia</taxon>
        <taxon>Dioctophymatida</taxon>
        <taxon>Dioctophymatoidea</taxon>
        <taxon>Soboliphymatidae</taxon>
        <taxon>Soboliphyme</taxon>
    </lineage>
</organism>
<evidence type="ECO:0000313" key="4">
    <source>
        <dbReference type="Proteomes" id="UP000270296"/>
    </source>
</evidence>
<dbReference type="PANTHER" id="PTHR42908:SF3">
    <property type="entry name" value="ELONGATION FACTOR-LIKE GTPASE 1"/>
    <property type="match status" value="1"/>
</dbReference>
<dbReference type="AlphaFoldDB" id="A0A183IPZ6"/>
<feature type="transmembrane region" description="Helical" evidence="1">
    <location>
        <begin position="86"/>
        <end position="106"/>
    </location>
</feature>
<dbReference type="GO" id="GO:0042256">
    <property type="term" value="P:cytosolic ribosome assembly"/>
    <property type="evidence" value="ECO:0007669"/>
    <property type="project" value="TreeGrafter"/>
</dbReference>
<sequence>MRFIPIEKLTSIQEYPQQVRNVCILAHVDHGKTTLADSLVAANGIISERMAGKLRYLDSELEEQERGITMKSSAIALYYNKNGKHYALALFFLFHVDRFFLFLYAFTLF</sequence>
<feature type="domain" description="Tr-type G" evidence="2">
    <location>
        <begin position="17"/>
        <end position="109"/>
    </location>
</feature>
<dbReference type="GO" id="GO:1990904">
    <property type="term" value="C:ribonucleoprotein complex"/>
    <property type="evidence" value="ECO:0007669"/>
    <property type="project" value="TreeGrafter"/>
</dbReference>
<dbReference type="GO" id="GO:0005525">
    <property type="term" value="F:GTP binding"/>
    <property type="evidence" value="ECO:0007669"/>
    <property type="project" value="InterPro"/>
</dbReference>
<dbReference type="PRINTS" id="PR00315">
    <property type="entry name" value="ELONGATNFCT"/>
</dbReference>
<dbReference type="InterPro" id="IPR027417">
    <property type="entry name" value="P-loop_NTPase"/>
</dbReference>
<dbReference type="EMBL" id="UZAM01009177">
    <property type="protein sequence ID" value="VDP08028.1"/>
    <property type="molecule type" value="Genomic_DNA"/>
</dbReference>
<evidence type="ECO:0000256" key="1">
    <source>
        <dbReference type="SAM" id="Phobius"/>
    </source>
</evidence>
<evidence type="ECO:0000313" key="5">
    <source>
        <dbReference type="WBParaSite" id="SBAD_0000591801-mRNA-1"/>
    </source>
</evidence>
<keyword evidence="1" id="KW-1133">Transmembrane helix</keyword>
<dbReference type="WBParaSite" id="SBAD_0000591801-mRNA-1">
    <property type="protein sequence ID" value="SBAD_0000591801-mRNA-1"/>
    <property type="gene ID" value="SBAD_0000591801"/>
</dbReference>
<keyword evidence="1" id="KW-0812">Transmembrane</keyword>
<evidence type="ECO:0000313" key="3">
    <source>
        <dbReference type="EMBL" id="VDP08028.1"/>
    </source>
</evidence>
<keyword evidence="4" id="KW-1185">Reference proteome</keyword>
<dbReference type="PROSITE" id="PS51722">
    <property type="entry name" value="G_TR_2"/>
    <property type="match status" value="1"/>
</dbReference>
<reference evidence="5" key="1">
    <citation type="submission" date="2016-06" db="UniProtKB">
        <authorList>
            <consortium name="WormBaseParasite"/>
        </authorList>
    </citation>
    <scope>IDENTIFICATION</scope>
</reference>
<dbReference type="PANTHER" id="PTHR42908">
    <property type="entry name" value="TRANSLATION ELONGATION FACTOR-RELATED"/>
    <property type="match status" value="1"/>
</dbReference>
<dbReference type="Proteomes" id="UP000270296">
    <property type="component" value="Unassembled WGS sequence"/>
</dbReference>
<protein>
    <submittedName>
        <fullName evidence="5">Tr-type G domain-containing protein</fullName>
    </submittedName>
</protein>
<gene>
    <name evidence="3" type="ORF">SBAD_LOCUS5693</name>
</gene>
<dbReference type="GO" id="GO:0005829">
    <property type="term" value="C:cytosol"/>
    <property type="evidence" value="ECO:0007669"/>
    <property type="project" value="TreeGrafter"/>
</dbReference>
<accession>A0A183IPZ6</accession>
<dbReference type="InterPro" id="IPR000795">
    <property type="entry name" value="T_Tr_GTP-bd_dom"/>
</dbReference>
<name>A0A183IPZ6_9BILA</name>
<reference evidence="3 4" key="2">
    <citation type="submission" date="2018-11" db="EMBL/GenBank/DDBJ databases">
        <authorList>
            <consortium name="Pathogen Informatics"/>
        </authorList>
    </citation>
    <scope>NUCLEOTIDE SEQUENCE [LARGE SCALE GENOMIC DNA]</scope>
</reference>
<proteinExistence type="predicted"/>
<dbReference type="SUPFAM" id="SSF52540">
    <property type="entry name" value="P-loop containing nucleoside triphosphate hydrolases"/>
    <property type="match status" value="1"/>
</dbReference>
<dbReference type="GO" id="GO:0003924">
    <property type="term" value="F:GTPase activity"/>
    <property type="evidence" value="ECO:0007669"/>
    <property type="project" value="InterPro"/>
</dbReference>
<dbReference type="Pfam" id="PF00009">
    <property type="entry name" value="GTP_EFTU"/>
    <property type="match status" value="1"/>
</dbReference>
<dbReference type="Gene3D" id="3.40.50.300">
    <property type="entry name" value="P-loop containing nucleotide triphosphate hydrolases"/>
    <property type="match status" value="1"/>
</dbReference>